<keyword evidence="1" id="KW-0472">Membrane</keyword>
<dbReference type="OrthoDB" id="7629477at2"/>
<dbReference type="Proteomes" id="UP000269689">
    <property type="component" value="Unassembled WGS sequence"/>
</dbReference>
<dbReference type="EMBL" id="RKQK01000002">
    <property type="protein sequence ID" value="RPE67452.1"/>
    <property type="molecule type" value="Genomic_DNA"/>
</dbReference>
<accession>A0A3N4UAE9</accession>
<name>A0A3N4UAE9_9RHOB</name>
<gene>
    <name evidence="2" type="ORF">EDD53_1861</name>
</gene>
<dbReference type="AlphaFoldDB" id="A0A3N4UAE9"/>
<keyword evidence="3" id="KW-1185">Reference proteome</keyword>
<keyword evidence="1" id="KW-0812">Transmembrane</keyword>
<feature type="transmembrane region" description="Helical" evidence="1">
    <location>
        <begin position="61"/>
        <end position="88"/>
    </location>
</feature>
<organism evidence="2 3">
    <name type="scientific">Pacificibacter maritimus</name>
    <dbReference type="NCBI Taxonomy" id="762213"/>
    <lineage>
        <taxon>Bacteria</taxon>
        <taxon>Pseudomonadati</taxon>
        <taxon>Pseudomonadota</taxon>
        <taxon>Alphaproteobacteria</taxon>
        <taxon>Rhodobacterales</taxon>
        <taxon>Roseobacteraceae</taxon>
        <taxon>Pacificibacter</taxon>
    </lineage>
</organism>
<evidence type="ECO:0000256" key="1">
    <source>
        <dbReference type="SAM" id="Phobius"/>
    </source>
</evidence>
<dbReference type="RefSeq" id="WP_123792891.1">
    <property type="nucleotide sequence ID" value="NZ_RKQK01000002.1"/>
</dbReference>
<feature type="transmembrane region" description="Helical" evidence="1">
    <location>
        <begin position="137"/>
        <end position="157"/>
    </location>
</feature>
<evidence type="ECO:0000313" key="2">
    <source>
        <dbReference type="EMBL" id="RPE67452.1"/>
    </source>
</evidence>
<comment type="caution">
    <text evidence="2">The sequence shown here is derived from an EMBL/GenBank/DDBJ whole genome shotgun (WGS) entry which is preliminary data.</text>
</comment>
<protein>
    <submittedName>
        <fullName evidence="2">Rod shape-determining protein MreD</fullName>
    </submittedName>
</protein>
<evidence type="ECO:0000313" key="3">
    <source>
        <dbReference type="Proteomes" id="UP000269689"/>
    </source>
</evidence>
<sequence>MGEYWGVKKWAYRCAFVLLSLVALFIYLLPLEFGEGRWPGPDLIVAFAFAWVLRRPSYVPILLIGPVFLIADFMLVRPPGLWAALCVLGIEFLRRREGRSRDIPFPVEWAMISAVLLGLAVIYRVLLSVFLVQQASFGLVILQQLSTLFIYPLVVFISTSVMGVTKITAAEAEVLGFSR</sequence>
<feature type="transmembrane region" description="Helical" evidence="1">
    <location>
        <begin position="109"/>
        <end position="131"/>
    </location>
</feature>
<reference evidence="2 3" key="1">
    <citation type="submission" date="2018-11" db="EMBL/GenBank/DDBJ databases">
        <title>Genomic Encyclopedia of Type Strains, Phase IV (KMG-IV): sequencing the most valuable type-strain genomes for metagenomic binning, comparative biology and taxonomic classification.</title>
        <authorList>
            <person name="Goeker M."/>
        </authorList>
    </citation>
    <scope>NUCLEOTIDE SEQUENCE [LARGE SCALE GENOMIC DNA]</scope>
    <source>
        <strain evidence="2 3">DSM 104731</strain>
    </source>
</reference>
<keyword evidence="1" id="KW-1133">Transmembrane helix</keyword>
<feature type="transmembrane region" description="Helical" evidence="1">
    <location>
        <begin position="12"/>
        <end position="29"/>
    </location>
</feature>
<proteinExistence type="predicted"/>